<reference evidence="1" key="1">
    <citation type="submission" date="2020-05" db="EMBL/GenBank/DDBJ databases">
        <title>Large-scale comparative analyses of tick genomes elucidate their genetic diversity and vector capacities.</title>
        <authorList>
            <person name="Jia N."/>
            <person name="Wang J."/>
            <person name="Shi W."/>
            <person name="Du L."/>
            <person name="Sun Y."/>
            <person name="Zhan W."/>
            <person name="Jiang J."/>
            <person name="Wang Q."/>
            <person name="Zhang B."/>
            <person name="Ji P."/>
            <person name="Sakyi L.B."/>
            <person name="Cui X."/>
            <person name="Yuan T."/>
            <person name="Jiang B."/>
            <person name="Yang W."/>
            <person name="Lam T.T.-Y."/>
            <person name="Chang Q."/>
            <person name="Ding S."/>
            <person name="Wang X."/>
            <person name="Zhu J."/>
            <person name="Ruan X."/>
            <person name="Zhao L."/>
            <person name="Wei J."/>
            <person name="Que T."/>
            <person name="Du C."/>
            <person name="Cheng J."/>
            <person name="Dai P."/>
            <person name="Han X."/>
            <person name="Huang E."/>
            <person name="Gao Y."/>
            <person name="Liu J."/>
            <person name="Shao H."/>
            <person name="Ye R."/>
            <person name="Li L."/>
            <person name="Wei W."/>
            <person name="Wang X."/>
            <person name="Wang C."/>
            <person name="Yang T."/>
            <person name="Huo Q."/>
            <person name="Li W."/>
            <person name="Guo W."/>
            <person name="Chen H."/>
            <person name="Zhou L."/>
            <person name="Ni X."/>
            <person name="Tian J."/>
            <person name="Zhou Y."/>
            <person name="Sheng Y."/>
            <person name="Liu T."/>
            <person name="Pan Y."/>
            <person name="Xia L."/>
            <person name="Li J."/>
            <person name="Zhao F."/>
            <person name="Cao W."/>
        </authorList>
    </citation>
    <scope>NUCLEOTIDE SEQUENCE</scope>
    <source>
        <strain evidence="1">Hyas-2018</strain>
    </source>
</reference>
<protein>
    <submittedName>
        <fullName evidence="1">Uncharacterized protein</fullName>
    </submittedName>
</protein>
<gene>
    <name evidence="1" type="ORF">HPB50_006483</name>
</gene>
<evidence type="ECO:0000313" key="1">
    <source>
        <dbReference type="EMBL" id="KAH6940773.1"/>
    </source>
</evidence>
<keyword evidence="2" id="KW-1185">Reference proteome</keyword>
<organism evidence="1 2">
    <name type="scientific">Hyalomma asiaticum</name>
    <name type="common">Tick</name>
    <dbReference type="NCBI Taxonomy" id="266040"/>
    <lineage>
        <taxon>Eukaryota</taxon>
        <taxon>Metazoa</taxon>
        <taxon>Ecdysozoa</taxon>
        <taxon>Arthropoda</taxon>
        <taxon>Chelicerata</taxon>
        <taxon>Arachnida</taxon>
        <taxon>Acari</taxon>
        <taxon>Parasitiformes</taxon>
        <taxon>Ixodida</taxon>
        <taxon>Ixodoidea</taxon>
        <taxon>Ixodidae</taxon>
        <taxon>Hyalomminae</taxon>
        <taxon>Hyalomma</taxon>
    </lineage>
</organism>
<name>A0ACB7T3Q9_HYAAI</name>
<comment type="caution">
    <text evidence="1">The sequence shown here is derived from an EMBL/GenBank/DDBJ whole genome shotgun (WGS) entry which is preliminary data.</text>
</comment>
<dbReference type="EMBL" id="CM023491">
    <property type="protein sequence ID" value="KAH6940773.1"/>
    <property type="molecule type" value="Genomic_DNA"/>
</dbReference>
<dbReference type="Proteomes" id="UP000821845">
    <property type="component" value="Chromosome 11"/>
</dbReference>
<evidence type="ECO:0000313" key="2">
    <source>
        <dbReference type="Proteomes" id="UP000821845"/>
    </source>
</evidence>
<proteinExistence type="predicted"/>
<sequence length="1956" mass="218266">MAQPCRPLQLLLLMVAAVVFELRPCCGLGESKIPHRIVKKDLRVDLSVPSLGVLLSQRLNRQAASQQELQQRSQWQRQYDGAPPDEKPDGGDSIGDQGEGTTEHPTTVRRHTGRFGQDMTVRTNAVTLPADHDHGNVAQAAQEQSIGRRWKNLMEPHEPMPADLVSDSTRRPPKLRRSNVDATTTSVQSESKRSVANSTERACNCSELLTNETFSKVFYLVPRPVEAADQNKSLVKEIIRASLSKSVIVERLYGKAGCHCGCCNHTTITAAQSPSTEMRPTLAETTKTTGPSTTPTSTSRSRGTKCPTRVFIKLPGEELPARATDCRKLWLPDSVYKGETFWECEDRGSVDCGGGGGRAASQRTLPALRVSHPLPSSRQGAIYIKPSELSSAMRRTAEPTTTTESTVATKTATFAVRKTTPTTSSNCSSSAEGDASTGAPDASAHKAAAVFGMVPLPNETTSGWHLNIFAPYHPFGANASKTRNATLPSTRAPMIENLRHRHYMTTNVTTLTAPGNTSVRRLTLTSLTQTSRVTSSSTRSDTTRSSTSTPTLPSLPLKNETLVAAAWPQQCPNGDALGSTFNSSSLAFVLMCAAAGTTSCNGSDCELPPKRRVAHDDHRQPGTVTTGYRRSTHYHLHDDDDFPWTRSSTYKSTSPEQVRSLPYRASRNGTAFPYPFRGSDESAPRNSNVSRIGGRNVTVPTSRNGSHPIDYCLVKAGGVTLPFLNTSSPLLNMEAMSEREMCLEIERDLNRILLASTKQNQQPDAVQHDDRPPPVLPSQPALPTQHSVQPHLGQGSQSGNPSSVVPFTFTACSTARNEADCQQKQARVPPRMGKRERRKNPPSGKRDFRPGKSDVNVPPPVEGPEEVPALACFGNSKDCNLDVKGSSTTQGERGAEVCVQLKFKPVATGHRSSGPKSGMGPLKLYEETHFGTALGLPIELKDFMSLQDLERELFERAPRLQDNRRQNSLGKPFGPVSSHRTSGRHDSYNSCDERLEVLRQHRVLPLKKKSKRFPRAQFYCHLCHRHFDDMWYVDKHLDQDQHVNKKIVSDLRLAVKNLPYPVDVQCDAIGALIEKVVQEHSLTVEEVELRKRVVSDLETFIKKTLPDVRLNLHGSSANGFGLKTSNVNMDLTPLGKADCAQLFVGTGDLLQESTEYTQVTKDYLSKVPRIRFKDVASKLSCEISLNNSNSQKTSKLLDDYASLDRRVKILGVAFRLWAKHCGLDQQDRGTLPPHAFAIMTVFFLQQCKPPVLPVLHEMKDGKESESYLKPKDLEGRWSCKNERSIGQLWVELLRFYAVEFKLNKRVVCIRRSQPMLIVEKKWNKRYIAIEDPYSSKRNLARSIPSERMYLHLKRCIYTSAIYFLQPQLHVGPLYTHLPGPPMYTENSDSDSESDQEEESTKRKERHDSTDELAGAKATDDEDEEEEDDDDASSCSSGPAHDTDEHDPDLSFAEVAKVITNLDVGPDPAKSKSHKKKETSQQAPAPPVQPFVKPGPPIPQRILDELDFCIVEDFCYSFSRKTLANGRSPPVICSFCQKTGHLHEECPDHRLPELKPLPDMTRSYTKILNDVCQDVMNVCTPDPEEEASREKLLLELESYIRKKYKDAKLTLYGSSCNGFGLIRSDLDICLTFEHSKDGKDFSHKDRIMDLAKELKNHKGLKRITAITSAKVPIVKFFHKQTSLEGDISFYNTLAQHNTRLLKVYSEIDERVRILGYTFKHFAKTCAIGDASRGSLSSYAYILLTLYYLQQCKPPVIPVLQELYPEGEQKPEVMVEGWNAWFYDDIDHLQSVWSEFGRNNETVGELWLGLLKFYTEEFNFQEHVVSIRQKAPLTRLQKMWTSKSIAIEDPFDLDHNLGSGVTRRMCTYIMKTLIQGRSHFGTPVRRPPAPYTSFLAYFFDARNLVDGSPPNDRGCRVCGKIGHRMKQCPDRNKSGAKEKDQAGGGNRAAWAQQDQRHV</sequence>
<accession>A0ACB7T3Q9</accession>